<keyword evidence="20" id="KW-1185">Reference proteome</keyword>
<dbReference type="EMBL" id="JARAOO010000005">
    <property type="protein sequence ID" value="KAJ7968200.1"/>
    <property type="molecule type" value="Genomic_DNA"/>
</dbReference>
<dbReference type="Pfam" id="PF01833">
    <property type="entry name" value="TIG"/>
    <property type="match status" value="1"/>
</dbReference>
<dbReference type="SUPFAM" id="SSF52540">
    <property type="entry name" value="P-loop containing nucleoside triphosphate hydrolases"/>
    <property type="match status" value="1"/>
</dbReference>
<dbReference type="SMART" id="SM01076">
    <property type="entry name" value="CG-1"/>
    <property type="match status" value="1"/>
</dbReference>
<dbReference type="GO" id="GO:0005516">
    <property type="term" value="F:calmodulin binding"/>
    <property type="evidence" value="ECO:0007669"/>
    <property type="project" value="UniProtKB-KW"/>
</dbReference>
<evidence type="ECO:0000256" key="11">
    <source>
        <dbReference type="ARBA" id="ARBA00023054"/>
    </source>
</evidence>
<dbReference type="FunFam" id="1.20.5.190:FF:000003">
    <property type="entry name" value="Calmodulin-binding transcription activator 2"/>
    <property type="match status" value="1"/>
</dbReference>
<evidence type="ECO:0000256" key="7">
    <source>
        <dbReference type="ARBA" id="ARBA00022860"/>
    </source>
</evidence>
<proteinExistence type="inferred from homology"/>
<feature type="domain" description="CG-1" evidence="18">
    <location>
        <begin position="15"/>
        <end position="141"/>
    </location>
</feature>
<reference evidence="19" key="1">
    <citation type="journal article" date="2023" name="Science">
        <title>Elucidation of the pathway for biosynthesis of saponin adjuvants from the soapbark tree.</title>
        <authorList>
            <person name="Reed J."/>
            <person name="Orme A."/>
            <person name="El-Demerdash A."/>
            <person name="Owen C."/>
            <person name="Martin L.B.B."/>
            <person name="Misra R.C."/>
            <person name="Kikuchi S."/>
            <person name="Rejzek M."/>
            <person name="Martin A.C."/>
            <person name="Harkess A."/>
            <person name="Leebens-Mack J."/>
            <person name="Louveau T."/>
            <person name="Stephenson M.J."/>
            <person name="Osbourn A."/>
        </authorList>
    </citation>
    <scope>NUCLEOTIDE SEQUENCE</scope>
    <source>
        <strain evidence="19">S10</strain>
    </source>
</reference>
<evidence type="ECO:0000256" key="12">
    <source>
        <dbReference type="ARBA" id="ARBA00023125"/>
    </source>
</evidence>
<keyword evidence="4" id="KW-0597">Phosphoprotein</keyword>
<evidence type="ECO:0000313" key="20">
    <source>
        <dbReference type="Proteomes" id="UP001163823"/>
    </source>
</evidence>
<dbReference type="SUPFAM" id="SSF81296">
    <property type="entry name" value="E set domains"/>
    <property type="match status" value="1"/>
</dbReference>
<dbReference type="Pfam" id="PF03859">
    <property type="entry name" value="CG-1"/>
    <property type="match status" value="1"/>
</dbReference>
<dbReference type="InterPro" id="IPR002909">
    <property type="entry name" value="IPT_dom"/>
</dbReference>
<dbReference type="GO" id="GO:0009409">
    <property type="term" value="P:response to cold"/>
    <property type="evidence" value="ECO:0007669"/>
    <property type="project" value="UniProtKB-ARBA"/>
</dbReference>
<dbReference type="PANTHER" id="PTHR23335">
    <property type="entry name" value="CALMODULIN-BINDING TRANSCRIPTION ACTIVATOR CAMTA"/>
    <property type="match status" value="1"/>
</dbReference>
<evidence type="ECO:0000256" key="4">
    <source>
        <dbReference type="ARBA" id="ARBA00022553"/>
    </source>
</evidence>
<dbReference type="InterPro" id="IPR005559">
    <property type="entry name" value="CG-1_dom"/>
</dbReference>
<keyword evidence="11" id="KW-0175">Coiled coil</keyword>
<dbReference type="SUPFAM" id="SSF48403">
    <property type="entry name" value="Ankyrin repeat"/>
    <property type="match status" value="1"/>
</dbReference>
<dbReference type="AlphaFoldDB" id="A0AAD7M3V4"/>
<keyword evidence="14" id="KW-0804">Transcription</keyword>
<dbReference type="GO" id="GO:0005886">
    <property type="term" value="C:plasma membrane"/>
    <property type="evidence" value="ECO:0007669"/>
    <property type="project" value="UniProtKB-SubCell"/>
</dbReference>
<evidence type="ECO:0000313" key="19">
    <source>
        <dbReference type="EMBL" id="KAJ7968200.1"/>
    </source>
</evidence>
<evidence type="ECO:0000256" key="9">
    <source>
        <dbReference type="ARBA" id="ARBA00023016"/>
    </source>
</evidence>
<dbReference type="PROSITE" id="PS51437">
    <property type="entry name" value="CG_1"/>
    <property type="match status" value="1"/>
</dbReference>
<evidence type="ECO:0000256" key="15">
    <source>
        <dbReference type="ARBA" id="ARBA00023242"/>
    </source>
</evidence>
<dbReference type="Gene3D" id="2.60.40.10">
    <property type="entry name" value="Immunoglobulins"/>
    <property type="match status" value="1"/>
</dbReference>
<keyword evidence="5" id="KW-0677">Repeat</keyword>
<dbReference type="InterPro" id="IPR014756">
    <property type="entry name" value="Ig_E-set"/>
</dbReference>
<keyword evidence="7" id="KW-0112">Calmodulin-binding</keyword>
<evidence type="ECO:0000256" key="16">
    <source>
        <dbReference type="PROSITE-ProRule" id="PRU00023"/>
    </source>
</evidence>
<dbReference type="SMART" id="SM00015">
    <property type="entry name" value="IQ"/>
    <property type="match status" value="2"/>
</dbReference>
<dbReference type="InterPro" id="IPR002110">
    <property type="entry name" value="Ankyrin_rpt"/>
</dbReference>
<organism evidence="19 20">
    <name type="scientific">Quillaja saponaria</name>
    <name type="common">Soap bark tree</name>
    <dbReference type="NCBI Taxonomy" id="32244"/>
    <lineage>
        <taxon>Eukaryota</taxon>
        <taxon>Viridiplantae</taxon>
        <taxon>Streptophyta</taxon>
        <taxon>Embryophyta</taxon>
        <taxon>Tracheophyta</taxon>
        <taxon>Spermatophyta</taxon>
        <taxon>Magnoliopsida</taxon>
        <taxon>eudicotyledons</taxon>
        <taxon>Gunneridae</taxon>
        <taxon>Pentapetalae</taxon>
        <taxon>rosids</taxon>
        <taxon>fabids</taxon>
        <taxon>Fabales</taxon>
        <taxon>Quillajaceae</taxon>
        <taxon>Quillaja</taxon>
    </lineage>
</organism>
<dbReference type="Gene3D" id="1.25.40.20">
    <property type="entry name" value="Ankyrin repeat-containing domain"/>
    <property type="match status" value="1"/>
</dbReference>
<evidence type="ECO:0000256" key="2">
    <source>
        <dbReference type="ARBA" id="ARBA00004413"/>
    </source>
</evidence>
<dbReference type="PROSITE" id="PS50096">
    <property type="entry name" value="IQ"/>
    <property type="match status" value="2"/>
</dbReference>
<keyword evidence="12" id="KW-0238">DNA-binding</keyword>
<dbReference type="Gene3D" id="1.20.5.190">
    <property type="match status" value="1"/>
</dbReference>
<dbReference type="InterPro" id="IPR013783">
    <property type="entry name" value="Ig-like_fold"/>
</dbReference>
<evidence type="ECO:0000259" key="18">
    <source>
        <dbReference type="PROSITE" id="PS51437"/>
    </source>
</evidence>
<evidence type="ECO:0000256" key="5">
    <source>
        <dbReference type="ARBA" id="ARBA00022737"/>
    </source>
</evidence>
<feature type="compositionally biased region" description="Polar residues" evidence="17">
    <location>
        <begin position="172"/>
        <end position="187"/>
    </location>
</feature>
<keyword evidence="8" id="KW-0805">Transcription regulation</keyword>
<dbReference type="Pfam" id="PF12796">
    <property type="entry name" value="Ank_2"/>
    <property type="match status" value="1"/>
</dbReference>
<feature type="repeat" description="ANK" evidence="16">
    <location>
        <begin position="688"/>
        <end position="720"/>
    </location>
</feature>
<dbReference type="PANTHER" id="PTHR23335:SF29">
    <property type="entry name" value="CALMODULIN-BINDING TRANSCRIPTION ACTIVATOR 1"/>
    <property type="match status" value="1"/>
</dbReference>
<name>A0AAD7M3V4_QUISA</name>
<dbReference type="InterPro" id="IPR036770">
    <property type="entry name" value="Ankyrin_rpt-contain_sf"/>
</dbReference>
<keyword evidence="15" id="KW-0539">Nucleus</keyword>
<keyword evidence="10 16" id="KW-0040">ANK repeat</keyword>
<feature type="compositionally biased region" description="Low complexity" evidence="17">
    <location>
        <begin position="154"/>
        <end position="171"/>
    </location>
</feature>
<dbReference type="KEGG" id="qsa:O6P43_012338"/>
<evidence type="ECO:0000256" key="13">
    <source>
        <dbReference type="ARBA" id="ARBA00023159"/>
    </source>
</evidence>
<dbReference type="Pfam" id="PF00612">
    <property type="entry name" value="IQ"/>
    <property type="match status" value="2"/>
</dbReference>
<evidence type="ECO:0000256" key="6">
    <source>
        <dbReference type="ARBA" id="ARBA00022837"/>
    </source>
</evidence>
<keyword evidence="6" id="KW-0106">Calcium</keyword>
<evidence type="ECO:0000256" key="17">
    <source>
        <dbReference type="SAM" id="MobiDB-lite"/>
    </source>
</evidence>
<dbReference type="PROSITE" id="PS50088">
    <property type="entry name" value="ANK_REPEAT"/>
    <property type="match status" value="2"/>
</dbReference>
<dbReference type="GO" id="GO:0006357">
    <property type="term" value="P:regulation of transcription by RNA polymerase II"/>
    <property type="evidence" value="ECO:0007669"/>
    <property type="project" value="TreeGrafter"/>
</dbReference>
<dbReference type="PROSITE" id="PS50297">
    <property type="entry name" value="ANK_REP_REGION"/>
    <property type="match status" value="1"/>
</dbReference>
<dbReference type="InterPro" id="IPR000048">
    <property type="entry name" value="IQ_motif_EF-hand-BS"/>
</dbReference>
<evidence type="ECO:0000256" key="10">
    <source>
        <dbReference type="ARBA" id="ARBA00023043"/>
    </source>
</evidence>
<dbReference type="Proteomes" id="UP001163823">
    <property type="component" value="Chromosome 5"/>
</dbReference>
<accession>A0AAD7M3V4</accession>
<dbReference type="FunFam" id="2.60.40.10:FF:000314">
    <property type="entry name" value="Calmodulin-binding transcription activator 2"/>
    <property type="match status" value="1"/>
</dbReference>
<dbReference type="InterPro" id="IPR027417">
    <property type="entry name" value="P-loop_NTPase"/>
</dbReference>
<comment type="subcellular location">
    <subcellularLocation>
        <location evidence="2">Cell membrane</location>
        <topology evidence="2">Peripheral membrane protein</topology>
        <orientation evidence="2">Cytoplasmic side</orientation>
    </subcellularLocation>
    <subcellularLocation>
        <location evidence="1">Nucleus</location>
    </subcellularLocation>
</comment>
<comment type="caution">
    <text evidence="19">The sequence shown here is derived from an EMBL/GenBank/DDBJ whole genome shotgun (WGS) entry which is preliminary data.</text>
</comment>
<sequence>MAERGSYGLGPRLDIQQLQLEAQHRWLRPAEICEILRNYRMFQITPEPPNRPPSGSLFLFDRKVLRYFRKDGHNWRKKKDGKTVREAHEKLKVGSVDVLHCYYAHGEDNETFQRRSYWMLEPDMMHIVFVHYLEVKGNKTNTGGNRDSDEVSSDSRNSSSLTSSFPTNPSTAPSRSTDSMSPTSTLTSLCEDADSEDIHQASSRVHALYESPHTGNGPLMDKKNPGMQNSFMLRPCSDDTEGLSIPVRDNNMSHAQGDISRGSDGCASWDQLFEQYTAEFNTESSYTQSSSTGKILEQEYMALVNLAKSTPCEKVVSSQSIQSNWEIPFEDDLVSNWRMTQSVGLELRSDLAMDLFEQRDHDTSLDIAPESLSLTGQQNQQPMQENIPKQLGNAQSQCSWKVNSKNEIPVEESINYALTAKRALLDGEESLKKVDSFSRWVSKELGEVDDLQMQSSSGISWSTVESGNIIDDSSLSPSLSQDQLFSITDFSPKWAYAELATEVLITGTFLKSHPEVANYNWSCMFGEVEVPAEVLADGILCCCAPPHKVGRVPFYVTCSNRLACSEVREFDYRHGSSGNVDITDVYSSLTIEMLLHLRLEKLLSLKSLNSSGHTFKGDIEKRNLISKIITLKEEEEYSEEEEPTQELHMPQNKVKEHLFQKQLKEKLYSWLLHEVSEDGKGPSVIDEDGQGVLHLAAALGYDWAITPIVTAGVSINFRDANGWTALHWAALCGREKTVAVLVSLGAAAGALTDPSPEFPLGRTPADLASANGHKGISGFLAESSLTSHLSSLTMDDQKEDYDREALGMKAVQTVSERASTPEVYGDVPDVFSLKDSLNAVCNATQAADRIQQVFRMQSFQRKQLTQCGDDEFGLSDPCALSLLTSKKTKAGQGDGLSHTAAVQIQKKFRGWKKRREFLIIRQRIVKIQAHVRGHQVRKQYKSVIWSVGILEKVILRWRRKGSGLRGFRPDKVAKDPSQQNILEEDDYDFLKEGRKQTEERLQKALTRVKSMVQYPEARAQYRRLLNVVEGYRETKVSNMDSINTEETADGVEDLIDIDMLLDDDNFMPTAFD</sequence>
<feature type="repeat" description="ANK" evidence="16">
    <location>
        <begin position="721"/>
        <end position="753"/>
    </location>
</feature>
<keyword evidence="9" id="KW-0346">Stress response</keyword>
<comment type="similarity">
    <text evidence="3">Belongs to the CAMTA family.</text>
</comment>
<gene>
    <name evidence="19" type="ORF">O6P43_012338</name>
</gene>
<dbReference type="SMART" id="SM00248">
    <property type="entry name" value="ANK"/>
    <property type="match status" value="3"/>
</dbReference>
<evidence type="ECO:0000256" key="14">
    <source>
        <dbReference type="ARBA" id="ARBA00023163"/>
    </source>
</evidence>
<dbReference type="GO" id="GO:0003712">
    <property type="term" value="F:transcription coregulator activity"/>
    <property type="evidence" value="ECO:0007669"/>
    <property type="project" value="TreeGrafter"/>
</dbReference>
<protein>
    <submittedName>
        <fullName evidence="19">Calmodulin-binding transcription activator 2</fullName>
    </submittedName>
</protein>
<feature type="region of interest" description="Disordered" evidence="17">
    <location>
        <begin position="140"/>
        <end position="187"/>
    </location>
</feature>
<keyword evidence="13" id="KW-0010">Activator</keyword>
<evidence type="ECO:0000256" key="1">
    <source>
        <dbReference type="ARBA" id="ARBA00004123"/>
    </source>
</evidence>
<evidence type="ECO:0000256" key="8">
    <source>
        <dbReference type="ARBA" id="ARBA00023015"/>
    </source>
</evidence>
<evidence type="ECO:0000256" key="3">
    <source>
        <dbReference type="ARBA" id="ARBA00008267"/>
    </source>
</evidence>
<dbReference type="GO" id="GO:0003690">
    <property type="term" value="F:double-stranded DNA binding"/>
    <property type="evidence" value="ECO:0007669"/>
    <property type="project" value="TreeGrafter"/>
</dbReference>
<dbReference type="GO" id="GO:0005634">
    <property type="term" value="C:nucleus"/>
    <property type="evidence" value="ECO:0007669"/>
    <property type="project" value="UniProtKB-SubCell"/>
</dbReference>